<name>A0AAV5DMH6_ELECO</name>
<accession>A0AAV5DMH6</accession>
<dbReference type="Proteomes" id="UP001054889">
    <property type="component" value="Unassembled WGS sequence"/>
</dbReference>
<proteinExistence type="predicted"/>
<dbReference type="AlphaFoldDB" id="A0AAV5DMH6"/>
<keyword evidence="2" id="KW-1185">Reference proteome</keyword>
<organism evidence="1 2">
    <name type="scientific">Eleusine coracana subsp. coracana</name>
    <dbReference type="NCBI Taxonomy" id="191504"/>
    <lineage>
        <taxon>Eukaryota</taxon>
        <taxon>Viridiplantae</taxon>
        <taxon>Streptophyta</taxon>
        <taxon>Embryophyta</taxon>
        <taxon>Tracheophyta</taxon>
        <taxon>Spermatophyta</taxon>
        <taxon>Magnoliopsida</taxon>
        <taxon>Liliopsida</taxon>
        <taxon>Poales</taxon>
        <taxon>Poaceae</taxon>
        <taxon>PACMAD clade</taxon>
        <taxon>Chloridoideae</taxon>
        <taxon>Cynodonteae</taxon>
        <taxon>Eleusininae</taxon>
        <taxon>Eleusine</taxon>
    </lineage>
</organism>
<reference evidence="1" key="2">
    <citation type="submission" date="2021-12" db="EMBL/GenBank/DDBJ databases">
        <title>Resequencing data analysis of finger millet.</title>
        <authorList>
            <person name="Hatakeyama M."/>
            <person name="Aluri S."/>
            <person name="Balachadran M.T."/>
            <person name="Sivarajan S.R."/>
            <person name="Poveda L."/>
            <person name="Shimizu-Inatsugi R."/>
            <person name="Schlapbach R."/>
            <person name="Sreeman S.M."/>
            <person name="Shimizu K.K."/>
        </authorList>
    </citation>
    <scope>NUCLEOTIDE SEQUENCE</scope>
</reference>
<gene>
    <name evidence="1" type="primary">ga29860</name>
    <name evidence="1" type="ORF">PR202_ga29860</name>
</gene>
<evidence type="ECO:0000313" key="2">
    <source>
        <dbReference type="Proteomes" id="UP001054889"/>
    </source>
</evidence>
<comment type="caution">
    <text evidence="1">The sequence shown here is derived from an EMBL/GenBank/DDBJ whole genome shotgun (WGS) entry which is preliminary data.</text>
</comment>
<reference evidence="1" key="1">
    <citation type="journal article" date="2018" name="DNA Res.">
        <title>Multiple hybrid de novo genome assembly of finger millet, an orphan allotetraploid crop.</title>
        <authorList>
            <person name="Hatakeyama M."/>
            <person name="Aluri S."/>
            <person name="Balachadran M.T."/>
            <person name="Sivarajan S.R."/>
            <person name="Patrignani A."/>
            <person name="Gruter S."/>
            <person name="Poveda L."/>
            <person name="Shimizu-Inatsugi R."/>
            <person name="Baeten J."/>
            <person name="Francoijs K.J."/>
            <person name="Nataraja K.N."/>
            <person name="Reddy Y.A.N."/>
            <person name="Phadnis S."/>
            <person name="Ravikumar R.L."/>
            <person name="Schlapbach R."/>
            <person name="Sreeman S.M."/>
            <person name="Shimizu K.K."/>
        </authorList>
    </citation>
    <scope>NUCLEOTIDE SEQUENCE</scope>
</reference>
<protein>
    <submittedName>
        <fullName evidence="1">Uncharacterized protein</fullName>
    </submittedName>
</protein>
<evidence type="ECO:0000313" key="1">
    <source>
        <dbReference type="EMBL" id="GJN11656.1"/>
    </source>
</evidence>
<dbReference type="EMBL" id="BQKI01000018">
    <property type="protein sequence ID" value="GJN11656.1"/>
    <property type="molecule type" value="Genomic_DNA"/>
</dbReference>
<sequence>MLNRDATRRLLNYDGRTWHVSVFKPDLSYPNGMVLILSSFHHSNFKLKFGYGANGIAGMADHQDPVTQLDLLILGLEPKQT</sequence>